<feature type="transmembrane region" description="Helical" evidence="5">
    <location>
        <begin position="220"/>
        <end position="240"/>
    </location>
</feature>
<dbReference type="Pfam" id="PF01027">
    <property type="entry name" value="Bax1-I"/>
    <property type="match status" value="1"/>
</dbReference>
<gene>
    <name evidence="6" type="ORF">METBISCDRAFT_12188</name>
</gene>
<dbReference type="CDD" id="cd10429">
    <property type="entry name" value="GAAP_like"/>
    <property type="match status" value="1"/>
</dbReference>
<keyword evidence="4 5" id="KW-0472">Membrane</keyword>
<keyword evidence="3 5" id="KW-1133">Transmembrane helix</keyword>
<feature type="transmembrane region" description="Helical" evidence="5">
    <location>
        <begin position="102"/>
        <end position="124"/>
    </location>
</feature>
<keyword evidence="7" id="KW-1185">Reference proteome</keyword>
<dbReference type="AlphaFoldDB" id="A0A4P9ZHP1"/>
<dbReference type="EMBL" id="ML004431">
    <property type="protein sequence ID" value="RKP32468.1"/>
    <property type="molecule type" value="Genomic_DNA"/>
</dbReference>
<dbReference type="Proteomes" id="UP000268321">
    <property type="component" value="Unassembled WGS sequence"/>
</dbReference>
<comment type="subcellular location">
    <subcellularLocation>
        <location evidence="1">Membrane</location>
        <topology evidence="1">Multi-pass membrane protein</topology>
    </subcellularLocation>
</comment>
<name>A0A4P9ZHP1_9ASCO</name>
<dbReference type="OrthoDB" id="7933078at2759"/>
<evidence type="ECO:0000256" key="3">
    <source>
        <dbReference type="ARBA" id="ARBA00022989"/>
    </source>
</evidence>
<comment type="similarity">
    <text evidence="5">Belongs to the BI1 family.</text>
</comment>
<feature type="transmembrane region" description="Helical" evidence="5">
    <location>
        <begin position="130"/>
        <end position="149"/>
    </location>
</feature>
<reference evidence="7" key="1">
    <citation type="journal article" date="2018" name="Nat. Microbiol.">
        <title>Leveraging single-cell genomics to expand the fungal tree of life.</title>
        <authorList>
            <person name="Ahrendt S.R."/>
            <person name="Quandt C.A."/>
            <person name="Ciobanu D."/>
            <person name="Clum A."/>
            <person name="Salamov A."/>
            <person name="Andreopoulos B."/>
            <person name="Cheng J.F."/>
            <person name="Woyke T."/>
            <person name="Pelin A."/>
            <person name="Henrissat B."/>
            <person name="Reynolds N.K."/>
            <person name="Benny G.L."/>
            <person name="Smith M.E."/>
            <person name="James T.Y."/>
            <person name="Grigoriev I.V."/>
        </authorList>
    </citation>
    <scope>NUCLEOTIDE SEQUENCE [LARGE SCALE GENOMIC DNA]</scope>
    <source>
        <strain evidence="7">Baker2002</strain>
    </source>
</reference>
<dbReference type="InterPro" id="IPR006214">
    <property type="entry name" value="Bax_inhibitor_1-related"/>
</dbReference>
<sequence>MPNQLPAYEALLGSYTDDPNDAYKNTIPVASCELKVRQMFIRKVYSLLLVQIFATVLVGSFINFNAAVKAWCVNNTWAMIIAFIGTIGFLLGAFFKSRSYPINLMFLAGFTFGEAFTLGLACAFVKSNVVIQALLLTLVIFIGLTAFAFQTKYDFTSYQGVLGMGLWGLIAFGFVFMFFPARSSGVELVYSGVGALIFSAYIVVDTQLVMKKFSVEDEIIATITLYLDVINLFLYILRFLNLRNDN</sequence>
<proteinExistence type="inferred from homology"/>
<evidence type="ECO:0000313" key="6">
    <source>
        <dbReference type="EMBL" id="RKP32468.1"/>
    </source>
</evidence>
<dbReference type="GO" id="GO:0016020">
    <property type="term" value="C:membrane"/>
    <property type="evidence" value="ECO:0007669"/>
    <property type="project" value="UniProtKB-SubCell"/>
</dbReference>
<accession>A0A4P9ZHP1</accession>
<feature type="transmembrane region" description="Helical" evidence="5">
    <location>
        <begin position="76"/>
        <end position="95"/>
    </location>
</feature>
<evidence type="ECO:0000256" key="5">
    <source>
        <dbReference type="RuleBase" id="RU004379"/>
    </source>
</evidence>
<dbReference type="PANTHER" id="PTHR23291">
    <property type="entry name" value="BAX INHIBITOR-RELATED"/>
    <property type="match status" value="1"/>
</dbReference>
<evidence type="ECO:0000313" key="7">
    <source>
        <dbReference type="Proteomes" id="UP000268321"/>
    </source>
</evidence>
<evidence type="ECO:0000256" key="2">
    <source>
        <dbReference type="ARBA" id="ARBA00022692"/>
    </source>
</evidence>
<dbReference type="PANTHER" id="PTHR23291:SF50">
    <property type="entry name" value="PROTEIN LIFEGUARD 4"/>
    <property type="match status" value="1"/>
</dbReference>
<protein>
    <submittedName>
        <fullName evidence="6">UPF0005-domain-containing protein</fullName>
    </submittedName>
</protein>
<evidence type="ECO:0000256" key="4">
    <source>
        <dbReference type="ARBA" id="ARBA00023136"/>
    </source>
</evidence>
<keyword evidence="2 5" id="KW-0812">Transmembrane</keyword>
<feature type="transmembrane region" description="Helical" evidence="5">
    <location>
        <begin position="188"/>
        <end position="208"/>
    </location>
</feature>
<feature type="transmembrane region" description="Helical" evidence="5">
    <location>
        <begin position="161"/>
        <end position="182"/>
    </location>
</feature>
<organism evidence="6 7">
    <name type="scientific">Metschnikowia bicuspidata</name>
    <dbReference type="NCBI Taxonomy" id="27322"/>
    <lineage>
        <taxon>Eukaryota</taxon>
        <taxon>Fungi</taxon>
        <taxon>Dikarya</taxon>
        <taxon>Ascomycota</taxon>
        <taxon>Saccharomycotina</taxon>
        <taxon>Pichiomycetes</taxon>
        <taxon>Metschnikowiaceae</taxon>
        <taxon>Metschnikowia</taxon>
    </lineage>
</organism>
<evidence type="ECO:0000256" key="1">
    <source>
        <dbReference type="ARBA" id="ARBA00004141"/>
    </source>
</evidence>
<feature type="transmembrane region" description="Helical" evidence="5">
    <location>
        <begin position="44"/>
        <end position="64"/>
    </location>
</feature>